<evidence type="ECO:0000313" key="14">
    <source>
        <dbReference type="RefSeq" id="XP_055864920.1"/>
    </source>
</evidence>
<gene>
    <name evidence="12 13 14" type="primary">LOC106068631</name>
</gene>
<keyword evidence="4" id="KW-0929">Antimicrobial</keyword>
<evidence type="ECO:0000313" key="12">
    <source>
        <dbReference type="RefSeq" id="XP_055864918.1"/>
    </source>
</evidence>
<comment type="similarity">
    <text evidence="2">Belongs to the insect defense protein family.</text>
</comment>
<proteinExistence type="inferred from homology"/>
<dbReference type="OMA" id="GNFRPNH"/>
<evidence type="ECO:0000256" key="6">
    <source>
        <dbReference type="ARBA" id="ARBA00022729"/>
    </source>
</evidence>
<dbReference type="GeneID" id="106068631"/>
<protein>
    <submittedName>
        <fullName evidence="12 13">Defense protein 3</fullName>
    </submittedName>
</protein>
<evidence type="ECO:0000256" key="3">
    <source>
        <dbReference type="ARBA" id="ARBA00022525"/>
    </source>
</evidence>
<evidence type="ECO:0000256" key="5">
    <source>
        <dbReference type="ARBA" id="ARBA00022588"/>
    </source>
</evidence>
<dbReference type="RefSeq" id="XP_055864920.1">
    <property type="nucleotide sequence ID" value="XM_056008945.1"/>
</dbReference>
<dbReference type="PANTHER" id="PTHR45828">
    <property type="entry name" value="CYTOCHROME B561/FERRIC REDUCTASE TRANSMEMBRANE"/>
    <property type="match status" value="1"/>
</dbReference>
<dbReference type="AlphaFoldDB" id="A0A9W2YQM6"/>
<evidence type="ECO:0000256" key="7">
    <source>
        <dbReference type="ARBA" id="ARBA00022859"/>
    </source>
</evidence>
<comment type="subcellular location">
    <subcellularLocation>
        <location evidence="1">Secreted</location>
    </subcellularLocation>
</comment>
<feature type="chain" id="PRO_5044702412" evidence="9">
    <location>
        <begin position="18"/>
        <end position="227"/>
    </location>
</feature>
<dbReference type="PANTHER" id="PTHR45828:SF9">
    <property type="entry name" value="CELL WALL INTEGRITY AND STRESS RESPONSE COMPONENT 4-LIKE-RELATED"/>
    <property type="match status" value="1"/>
</dbReference>
<evidence type="ECO:0000256" key="4">
    <source>
        <dbReference type="ARBA" id="ARBA00022529"/>
    </source>
</evidence>
<keyword evidence="3" id="KW-0964">Secreted</keyword>
<dbReference type="InterPro" id="IPR051237">
    <property type="entry name" value="Ferric-chelate_Red/DefProt"/>
</dbReference>
<dbReference type="GO" id="GO:0042742">
    <property type="term" value="P:defense response to bacterium"/>
    <property type="evidence" value="ECO:0007669"/>
    <property type="project" value="UniProtKB-KW"/>
</dbReference>
<keyword evidence="8" id="KW-0044">Antibiotic</keyword>
<dbReference type="RefSeq" id="XP_055864919.1">
    <property type="nucleotide sequence ID" value="XM_056008944.1"/>
</dbReference>
<feature type="domain" description="Reelin" evidence="10">
    <location>
        <begin position="22"/>
        <end position="185"/>
    </location>
</feature>
<dbReference type="Gene3D" id="2.60.40.4060">
    <property type="entry name" value="Reeler domain"/>
    <property type="match status" value="1"/>
</dbReference>
<dbReference type="RefSeq" id="XP_055864918.1">
    <property type="nucleotide sequence ID" value="XM_056008943.1"/>
</dbReference>
<keyword evidence="11" id="KW-1185">Reference proteome</keyword>
<reference evidence="12 13" key="1">
    <citation type="submission" date="2025-04" db="UniProtKB">
        <authorList>
            <consortium name="RefSeq"/>
        </authorList>
    </citation>
    <scope>IDENTIFICATION</scope>
</reference>
<evidence type="ECO:0000256" key="1">
    <source>
        <dbReference type="ARBA" id="ARBA00004613"/>
    </source>
</evidence>
<dbReference type="PROSITE" id="PS51019">
    <property type="entry name" value="REELIN"/>
    <property type="match status" value="1"/>
</dbReference>
<dbReference type="GO" id="GO:0045087">
    <property type="term" value="P:innate immune response"/>
    <property type="evidence" value="ECO:0007669"/>
    <property type="project" value="UniProtKB-KW"/>
</dbReference>
<dbReference type="Pfam" id="PF02014">
    <property type="entry name" value="Reeler"/>
    <property type="match status" value="1"/>
</dbReference>
<evidence type="ECO:0000259" key="10">
    <source>
        <dbReference type="PROSITE" id="PS51019"/>
    </source>
</evidence>
<name>A0A9W2YQM6_BIOGL</name>
<dbReference type="CDD" id="cd08544">
    <property type="entry name" value="Reeler"/>
    <property type="match status" value="1"/>
</dbReference>
<organism evidence="11 14">
    <name type="scientific">Biomphalaria glabrata</name>
    <name type="common">Bloodfluke planorb</name>
    <name type="synonym">Freshwater snail</name>
    <dbReference type="NCBI Taxonomy" id="6526"/>
    <lineage>
        <taxon>Eukaryota</taxon>
        <taxon>Metazoa</taxon>
        <taxon>Spiralia</taxon>
        <taxon>Lophotrochozoa</taxon>
        <taxon>Mollusca</taxon>
        <taxon>Gastropoda</taxon>
        <taxon>Heterobranchia</taxon>
        <taxon>Euthyneura</taxon>
        <taxon>Panpulmonata</taxon>
        <taxon>Hygrophila</taxon>
        <taxon>Lymnaeoidea</taxon>
        <taxon>Planorbidae</taxon>
        <taxon>Biomphalaria</taxon>
    </lineage>
</organism>
<feature type="signal peptide" evidence="9">
    <location>
        <begin position="1"/>
        <end position="17"/>
    </location>
</feature>
<evidence type="ECO:0000256" key="9">
    <source>
        <dbReference type="SAM" id="SignalP"/>
    </source>
</evidence>
<evidence type="ECO:0000313" key="13">
    <source>
        <dbReference type="RefSeq" id="XP_055864919.1"/>
    </source>
</evidence>
<dbReference type="Proteomes" id="UP001165740">
    <property type="component" value="Chromosome 13"/>
</dbReference>
<keyword evidence="6 9" id="KW-0732">Signal</keyword>
<dbReference type="OrthoDB" id="2419613at2759"/>
<keyword evidence="5" id="KW-0399">Innate immunity</keyword>
<evidence type="ECO:0000313" key="11">
    <source>
        <dbReference type="Proteomes" id="UP001165740"/>
    </source>
</evidence>
<dbReference type="GO" id="GO:0016020">
    <property type="term" value="C:membrane"/>
    <property type="evidence" value="ECO:0007669"/>
    <property type="project" value="TreeGrafter"/>
</dbReference>
<dbReference type="InterPro" id="IPR002861">
    <property type="entry name" value="Reeler_dom"/>
</dbReference>
<dbReference type="GO" id="GO:0005576">
    <property type="term" value="C:extracellular region"/>
    <property type="evidence" value="ECO:0007669"/>
    <property type="project" value="UniProtKB-SubCell"/>
</dbReference>
<dbReference type="InterPro" id="IPR042307">
    <property type="entry name" value="Reeler_sf"/>
</dbReference>
<evidence type="ECO:0000256" key="2">
    <source>
        <dbReference type="ARBA" id="ARBA00008501"/>
    </source>
</evidence>
<accession>A0A9W2YQM6</accession>
<evidence type="ECO:0000256" key="8">
    <source>
        <dbReference type="ARBA" id="ARBA00023022"/>
    </source>
</evidence>
<sequence>MYRTTLLLVAILGCTQAFPSGAHNNASNIMDSLSSHCTSGHFRPNHGQNLPQHTEPPYTITVSSPAGTMYKAGQPVTVTIGGVGAQKFKGFFLFGDCTAMAFAGEIVCEQGHNVTFCGKSGATHSNAVDKSQVVCKWTPPDYQVGRVQFVATVVQKFDTYWTSVKSSTTLDADPTMMTYEQKSAQLRNLMLSQMSNMGQGQAFNMFNSLQPQGQPQGNPFAPFFNQG</sequence>
<keyword evidence="7" id="KW-0391">Immunity</keyword>